<feature type="coiled-coil region" evidence="1">
    <location>
        <begin position="237"/>
        <end position="317"/>
    </location>
</feature>
<evidence type="ECO:0000313" key="3">
    <source>
        <dbReference type="EMBL" id="KAB5603608.1"/>
    </source>
</evidence>
<dbReference type="EMBL" id="RQSP01000073">
    <property type="protein sequence ID" value="KAB5603608.1"/>
    <property type="molecule type" value="Genomic_DNA"/>
</dbReference>
<evidence type="ECO:0000313" key="4">
    <source>
        <dbReference type="Proteomes" id="UP000326336"/>
    </source>
</evidence>
<feature type="compositionally biased region" description="Pro residues" evidence="2">
    <location>
        <begin position="363"/>
        <end position="373"/>
    </location>
</feature>
<comment type="caution">
    <text evidence="3">The sequence shown here is derived from an EMBL/GenBank/DDBJ whole genome shotgun (WGS) entry which is preliminary data.</text>
</comment>
<dbReference type="Proteomes" id="UP000326336">
    <property type="component" value="Unassembled WGS sequence"/>
</dbReference>
<name>A0A5N5RC99_9BIFI</name>
<evidence type="ECO:0000256" key="1">
    <source>
        <dbReference type="SAM" id="Coils"/>
    </source>
</evidence>
<proteinExistence type="predicted"/>
<dbReference type="AlphaFoldDB" id="A0A5N5RC99"/>
<evidence type="ECO:0000256" key="2">
    <source>
        <dbReference type="SAM" id="MobiDB-lite"/>
    </source>
</evidence>
<keyword evidence="4" id="KW-1185">Reference proteome</keyword>
<dbReference type="OrthoDB" id="3226406at2"/>
<keyword evidence="1" id="KW-0175">Coiled coil</keyword>
<dbReference type="RefSeq" id="WP_151917663.1">
    <property type="nucleotide sequence ID" value="NZ_RQSP01000073.1"/>
</dbReference>
<accession>A0A5N5RC99</accession>
<protein>
    <submittedName>
        <fullName evidence="3">Uncharacterized protein</fullName>
    </submittedName>
</protein>
<feature type="region of interest" description="Disordered" evidence="2">
    <location>
        <begin position="342"/>
        <end position="376"/>
    </location>
</feature>
<gene>
    <name evidence="3" type="ORF">EHS19_10280</name>
</gene>
<organism evidence="3 4">
    <name type="scientific">Bifidobacterium jacchi</name>
    <dbReference type="NCBI Taxonomy" id="2490545"/>
    <lineage>
        <taxon>Bacteria</taxon>
        <taxon>Bacillati</taxon>
        <taxon>Actinomycetota</taxon>
        <taxon>Actinomycetes</taxon>
        <taxon>Bifidobacteriales</taxon>
        <taxon>Bifidobacteriaceae</taxon>
        <taxon>Bifidobacterium</taxon>
    </lineage>
</organism>
<sequence length="664" mass="74945">MAWMKEQQYPNASVCISHRNRAGDIDCFLRILDYRENRKIKYVWAYQKPSYAGESRPADNPYTLYRPETMEAFQQSGDDYIFLRWKPNQDRPERPYIRDPYTQPYGFTPVLYEVIECPGNNSINDLIQKLHNGWPYCGKPTEQILIAYSENGYKVDTVLFNSSDFDYSKHRIRLKDTASSYATRYEITKTDIKKLPYNPSNGDNSRALYIRDYLPKPQERIPIRITAQFDTQFDSLLKQRQAELSKLEERIRDRAESYEKLQQLVEPLQTQVDELQRQLSAARADIKSVAKQKKVELANFEQQNNEELAKLDQQRQAVLDRFDDDVALKLGLRSVVRAALQQHADTSEDASRTAIGDNAAATPPRPQAVPYPSWPTEQRTDDFASVVADNLRFCGAISVTKTSSPPIELARACERLLSATKLLAVDSTFAPAIANSLSYAMYGRPARHVSIPTDWNDAYLTDRLLADETDTILVLDNVFDTVNEGFLFALTRISQHAPLILPIGAYGNLRLIAAEIWNQVFYLPTERHIMMPADRSPHMYRSADALRTFDSSETAVLRSIGALKKRISLPLSSLVLPASALTRFTVGAVGDSGEADGSGTVGDSGGSGDEGKRWVLPHLALQLYSMFGMEQARSMCIDGDGSIKAADELLTRIERGVERGQHAR</sequence>
<reference evidence="3 4" key="1">
    <citation type="journal article" date="2019" name="Int. J. Syst. Evol. Microbiol.">
        <title>Bifidobacterium jacchi sp. nov., isolated from the faeces of a baby common marmoset (Callithrix jacchus).</title>
        <authorList>
            <person name="Modesto M."/>
            <person name="Watanabe K."/>
            <person name="Arita M."/>
            <person name="Satti M."/>
            <person name="Oki K."/>
            <person name="Sciavilla P."/>
            <person name="Patavino C."/>
            <person name="Camma C."/>
            <person name="Michelini S."/>
            <person name="Sgorbati B."/>
            <person name="Mattarelli P."/>
        </authorList>
    </citation>
    <scope>NUCLEOTIDE SEQUENCE [LARGE SCALE GENOMIC DNA]</scope>
    <source>
        <strain evidence="3 4">MRM 9.3</strain>
    </source>
</reference>